<gene>
    <name evidence="2" type="ORF">QYF68_04975</name>
</gene>
<evidence type="ECO:0000313" key="2">
    <source>
        <dbReference type="EMBL" id="MDN4517177.1"/>
    </source>
</evidence>
<sequence length="433" mass="46177">MHSTARPEPAIAPGQDPRDYARLMAAVYEATMAGGQAPARPRRVIWDSWQRLMARGLRPDRRPPPVMESDTVEVLRSESGLASVVGELTRGLAPLTSTGDSIVAVADAECRVLWRSGSPRVLANADRLGFVEGAQWAETTVGTNALGTALVSQRAVQTFSAEHYNRSQHPWTCAGAPIRSPRTGRVIGVVDVTGPAATVHPVTVALIDAVARLAESELRGQHELALNRLRSVAAPILARVGSPAVAVDGDGWVAAVDSLTVQRRIMLPADIAPGHLWVPSLGDCEVEMLPGGWLVRLVGSDTESAVTRVTLNLHDSASPALEMEGRFGNWRHDISLRHAEILLILAHSADGRSAPALAADLYGDATRVGAVRVEMSRLRKQFAGIVVGRPYRFAEPAVVTVRYPANMAGLLAPSVAPAVRALRTTLSAIGQQD</sequence>
<dbReference type="Proteomes" id="UP001172687">
    <property type="component" value="Unassembled WGS sequence"/>
</dbReference>
<name>A0ABT8H8U0_MYCAO</name>
<protein>
    <submittedName>
        <fullName evidence="2">GAF domain-containing protein</fullName>
    </submittedName>
</protein>
<accession>A0ABT8H8U0</accession>
<evidence type="ECO:0000313" key="3">
    <source>
        <dbReference type="Proteomes" id="UP001172687"/>
    </source>
</evidence>
<dbReference type="Gene3D" id="3.30.450.40">
    <property type="match status" value="1"/>
</dbReference>
<proteinExistence type="predicted"/>
<keyword evidence="3" id="KW-1185">Reference proteome</keyword>
<evidence type="ECO:0000259" key="1">
    <source>
        <dbReference type="Pfam" id="PF01590"/>
    </source>
</evidence>
<dbReference type="Pfam" id="PF01590">
    <property type="entry name" value="GAF"/>
    <property type="match status" value="1"/>
</dbReference>
<feature type="domain" description="GAF" evidence="1">
    <location>
        <begin position="106"/>
        <end position="217"/>
    </location>
</feature>
<organism evidence="2 3">
    <name type="scientific">Mycolicibacterium austroafricanum</name>
    <name type="common">Mycobacterium austroafricanum</name>
    <dbReference type="NCBI Taxonomy" id="39687"/>
    <lineage>
        <taxon>Bacteria</taxon>
        <taxon>Bacillati</taxon>
        <taxon>Actinomycetota</taxon>
        <taxon>Actinomycetes</taxon>
        <taxon>Mycobacteriales</taxon>
        <taxon>Mycobacteriaceae</taxon>
        <taxon>Mycolicibacterium</taxon>
    </lineage>
</organism>
<dbReference type="EMBL" id="JAUHTC010000021">
    <property type="protein sequence ID" value="MDN4517177.1"/>
    <property type="molecule type" value="Genomic_DNA"/>
</dbReference>
<reference evidence="2" key="1">
    <citation type="submission" date="2023-07" db="EMBL/GenBank/DDBJ databases">
        <title>Degradation of tert-butanol by M. austroafricanum TBA100.</title>
        <authorList>
            <person name="Helbich S."/>
            <person name="Vainshtein Y."/>
        </authorList>
    </citation>
    <scope>NUCLEOTIDE SEQUENCE</scope>
    <source>
        <strain evidence="2">TBA100</strain>
    </source>
</reference>
<dbReference type="RefSeq" id="WP_301161308.1">
    <property type="nucleotide sequence ID" value="NZ_JAUHTC010000021.1"/>
</dbReference>
<comment type="caution">
    <text evidence="2">The sequence shown here is derived from an EMBL/GenBank/DDBJ whole genome shotgun (WGS) entry which is preliminary data.</text>
</comment>
<dbReference type="InterPro" id="IPR003018">
    <property type="entry name" value="GAF"/>
</dbReference>
<dbReference type="InterPro" id="IPR029016">
    <property type="entry name" value="GAF-like_dom_sf"/>
</dbReference>